<reference evidence="1" key="1">
    <citation type="submission" date="2022-05" db="EMBL/GenBank/DDBJ databases">
        <title>Chromosome-level genome of Chaenocephalus aceratus.</title>
        <authorList>
            <person name="Park H."/>
        </authorList>
    </citation>
    <scope>NUCLEOTIDE SEQUENCE</scope>
    <source>
        <strain evidence="1">KU_202001</strain>
    </source>
</reference>
<organism evidence="1 2">
    <name type="scientific">Chaenocephalus aceratus</name>
    <name type="common">Blackfin icefish</name>
    <name type="synonym">Chaenichthys aceratus</name>
    <dbReference type="NCBI Taxonomy" id="36190"/>
    <lineage>
        <taxon>Eukaryota</taxon>
        <taxon>Metazoa</taxon>
        <taxon>Chordata</taxon>
        <taxon>Craniata</taxon>
        <taxon>Vertebrata</taxon>
        <taxon>Euteleostomi</taxon>
        <taxon>Actinopterygii</taxon>
        <taxon>Neopterygii</taxon>
        <taxon>Teleostei</taxon>
        <taxon>Neoteleostei</taxon>
        <taxon>Acanthomorphata</taxon>
        <taxon>Eupercaria</taxon>
        <taxon>Perciformes</taxon>
        <taxon>Notothenioidei</taxon>
        <taxon>Channichthyidae</taxon>
        <taxon>Chaenocephalus</taxon>
    </lineage>
</organism>
<sequence length="404" mass="45639">MQVVGVVEGTSCPWDQLVLMICEDEKLFAYDGEELHLVASSPKQLDEEGISYPGSKTYYEGEAFKDMTKVDWEEVRKGPTGMRLERVHHKLAANAEEQRQEEFVERKDLFRTNAFLIIDKMMELNHYNENQTTQLVDEILHSIFFLGKINVPTFSPEEIVNNKTMCDLLKHCYPEPFDLYSSRLPRRSPFSCVLDMIVFLERPENENEIQQKLQEIIRELGLDKGAPLVSSTICVSQKNPNSEKYYGVSMSTSGRDPGRIMVAASCLSGYWDSHVAGAVMTFNQKKSMKSYFDGTIKLPQHVRCQAYSLHGGGAAMDPCQSCGNLFGLGGNDEALFPYGNCAEVESVSNLFKNAPEVREKARPTSKLCTPENRSKAEKSVRVDLKVLLKRLHSPCNDQFYIPSA</sequence>
<comment type="caution">
    <text evidence="1">The sequence shown here is derived from an EMBL/GenBank/DDBJ whole genome shotgun (WGS) entry which is preliminary data.</text>
</comment>
<keyword evidence="2" id="KW-1185">Reference proteome</keyword>
<evidence type="ECO:0000313" key="2">
    <source>
        <dbReference type="Proteomes" id="UP001057452"/>
    </source>
</evidence>
<evidence type="ECO:0000313" key="1">
    <source>
        <dbReference type="EMBL" id="KAI4817908.1"/>
    </source>
</evidence>
<protein>
    <submittedName>
        <fullName evidence="1">Uncharacterized protein</fullName>
    </submittedName>
</protein>
<dbReference type="Proteomes" id="UP001057452">
    <property type="component" value="Chromosome 11"/>
</dbReference>
<accession>A0ACB9WV80</accession>
<dbReference type="EMBL" id="CM043795">
    <property type="protein sequence ID" value="KAI4817908.1"/>
    <property type="molecule type" value="Genomic_DNA"/>
</dbReference>
<name>A0ACB9WV80_CHAAC</name>
<gene>
    <name evidence="1" type="ORF">KUCAC02_011280</name>
</gene>
<proteinExistence type="predicted"/>